<protein>
    <submittedName>
        <fullName evidence="1">Uncharacterized protein</fullName>
    </submittedName>
</protein>
<dbReference type="EMBL" id="JASCZI010272436">
    <property type="protein sequence ID" value="MED6222221.1"/>
    <property type="molecule type" value="Genomic_DNA"/>
</dbReference>
<organism evidence="1 2">
    <name type="scientific">Stylosanthes scabra</name>
    <dbReference type="NCBI Taxonomy" id="79078"/>
    <lineage>
        <taxon>Eukaryota</taxon>
        <taxon>Viridiplantae</taxon>
        <taxon>Streptophyta</taxon>
        <taxon>Embryophyta</taxon>
        <taxon>Tracheophyta</taxon>
        <taxon>Spermatophyta</taxon>
        <taxon>Magnoliopsida</taxon>
        <taxon>eudicotyledons</taxon>
        <taxon>Gunneridae</taxon>
        <taxon>Pentapetalae</taxon>
        <taxon>rosids</taxon>
        <taxon>fabids</taxon>
        <taxon>Fabales</taxon>
        <taxon>Fabaceae</taxon>
        <taxon>Papilionoideae</taxon>
        <taxon>50 kb inversion clade</taxon>
        <taxon>dalbergioids sensu lato</taxon>
        <taxon>Dalbergieae</taxon>
        <taxon>Pterocarpus clade</taxon>
        <taxon>Stylosanthes</taxon>
    </lineage>
</organism>
<name>A0ABU6ZJV1_9FABA</name>
<keyword evidence="2" id="KW-1185">Reference proteome</keyword>
<evidence type="ECO:0000313" key="2">
    <source>
        <dbReference type="Proteomes" id="UP001341840"/>
    </source>
</evidence>
<gene>
    <name evidence="1" type="ORF">PIB30_062264</name>
</gene>
<accession>A0ABU6ZJV1</accession>
<evidence type="ECO:0000313" key="1">
    <source>
        <dbReference type="EMBL" id="MED6222221.1"/>
    </source>
</evidence>
<comment type="caution">
    <text evidence="1">The sequence shown here is derived from an EMBL/GenBank/DDBJ whole genome shotgun (WGS) entry which is preliminary data.</text>
</comment>
<dbReference type="Proteomes" id="UP001341840">
    <property type="component" value="Unassembled WGS sequence"/>
</dbReference>
<proteinExistence type="predicted"/>
<reference evidence="1 2" key="1">
    <citation type="journal article" date="2023" name="Plants (Basel)">
        <title>Bridging the Gap: Combining Genomics and Transcriptomics Approaches to Understand Stylosanthes scabra, an Orphan Legume from the Brazilian Caatinga.</title>
        <authorList>
            <person name="Ferreira-Neto J.R.C."/>
            <person name="da Silva M.D."/>
            <person name="Binneck E."/>
            <person name="de Melo N.F."/>
            <person name="da Silva R.H."/>
            <person name="de Melo A.L.T.M."/>
            <person name="Pandolfi V."/>
            <person name="Bustamante F.O."/>
            <person name="Brasileiro-Vidal A.C."/>
            <person name="Benko-Iseppon A.M."/>
        </authorList>
    </citation>
    <scope>NUCLEOTIDE SEQUENCE [LARGE SCALE GENOMIC DNA]</scope>
    <source>
        <tissue evidence="1">Leaves</tissue>
    </source>
</reference>
<sequence length="64" mass="7405">MDASSYSFDSEFTTATNSIMQFFCDVDNEYIPNARMTFPTLEEAAAFYKEYAKRAGFLLNKEHQ</sequence>